<dbReference type="STRING" id="1797780.A3E45_04975"/>
<keyword evidence="2" id="KW-0808">Transferase</keyword>
<dbReference type="PANTHER" id="PTHR43861:SF1">
    <property type="entry name" value="TRANS-ACONITATE 2-METHYLTRANSFERASE"/>
    <property type="match status" value="1"/>
</dbReference>
<name>A0A1F5K000_9BACT</name>
<gene>
    <name evidence="4" type="ORF">A3E45_04975</name>
</gene>
<reference evidence="4 5" key="1">
    <citation type="journal article" date="2016" name="Nat. Commun.">
        <title>Thousands of microbial genomes shed light on interconnected biogeochemical processes in an aquifer system.</title>
        <authorList>
            <person name="Anantharaman K."/>
            <person name="Brown C.T."/>
            <person name="Hug L.A."/>
            <person name="Sharon I."/>
            <person name="Castelle C.J."/>
            <person name="Probst A.J."/>
            <person name="Thomas B.C."/>
            <person name="Singh A."/>
            <person name="Wilkins M.J."/>
            <person name="Karaoz U."/>
            <person name="Brodie E.L."/>
            <person name="Williams K.H."/>
            <person name="Hubbard S.S."/>
            <person name="Banfield J.F."/>
        </authorList>
    </citation>
    <scope>NUCLEOTIDE SEQUENCE [LARGE SCALE GENOMIC DNA]</scope>
</reference>
<evidence type="ECO:0000259" key="3">
    <source>
        <dbReference type="Pfam" id="PF13649"/>
    </source>
</evidence>
<organism evidence="4 5">
    <name type="scientific">Candidatus Daviesbacteria bacterium RIFCSPHIGHO2_12_FULL_43_11</name>
    <dbReference type="NCBI Taxonomy" id="1797780"/>
    <lineage>
        <taxon>Bacteria</taxon>
        <taxon>Candidatus Daviesiibacteriota</taxon>
    </lineage>
</organism>
<dbReference type="CDD" id="cd02440">
    <property type="entry name" value="AdoMet_MTases"/>
    <property type="match status" value="1"/>
</dbReference>
<evidence type="ECO:0000256" key="2">
    <source>
        <dbReference type="ARBA" id="ARBA00022679"/>
    </source>
</evidence>
<dbReference type="InterPro" id="IPR041698">
    <property type="entry name" value="Methyltransf_25"/>
</dbReference>
<accession>A0A1F5K000</accession>
<dbReference type="EMBL" id="MFDH01000037">
    <property type="protein sequence ID" value="OGE34307.1"/>
    <property type="molecule type" value="Genomic_DNA"/>
</dbReference>
<dbReference type="Pfam" id="PF13649">
    <property type="entry name" value="Methyltransf_25"/>
    <property type="match status" value="1"/>
</dbReference>
<proteinExistence type="predicted"/>
<sequence length="201" mass="22944">MTNHKNIISSIWLKMPALFNPVQRVFNGKFWEVTREMFGHYGQGNVLDLACGTGELRKYINPNVYYGLDINPNFISFAKKRITGRNTNFIAGDMTTSIPNVNFDTAFLVSAAHHLSEDQLETVLKTLKVKKVRRVIIIDGVPFGVISRFLEWLDDVLGGGEFFKDESELANITKKFFKIESRGTYKAPYSLYRYPYVVGTL</sequence>
<dbReference type="GO" id="GO:0008168">
    <property type="term" value="F:methyltransferase activity"/>
    <property type="evidence" value="ECO:0007669"/>
    <property type="project" value="UniProtKB-KW"/>
</dbReference>
<evidence type="ECO:0000313" key="5">
    <source>
        <dbReference type="Proteomes" id="UP000176405"/>
    </source>
</evidence>
<dbReference type="GO" id="GO:0032259">
    <property type="term" value="P:methylation"/>
    <property type="evidence" value="ECO:0007669"/>
    <property type="project" value="UniProtKB-KW"/>
</dbReference>
<dbReference type="PANTHER" id="PTHR43861">
    <property type="entry name" value="TRANS-ACONITATE 2-METHYLTRANSFERASE-RELATED"/>
    <property type="match status" value="1"/>
</dbReference>
<comment type="caution">
    <text evidence="4">The sequence shown here is derived from an EMBL/GenBank/DDBJ whole genome shotgun (WGS) entry which is preliminary data.</text>
</comment>
<evidence type="ECO:0000313" key="4">
    <source>
        <dbReference type="EMBL" id="OGE34307.1"/>
    </source>
</evidence>
<feature type="domain" description="Methyltransferase" evidence="3">
    <location>
        <begin position="46"/>
        <end position="127"/>
    </location>
</feature>
<dbReference type="Gene3D" id="3.40.50.150">
    <property type="entry name" value="Vaccinia Virus protein VP39"/>
    <property type="match status" value="1"/>
</dbReference>
<evidence type="ECO:0000256" key="1">
    <source>
        <dbReference type="ARBA" id="ARBA00022603"/>
    </source>
</evidence>
<keyword evidence="1" id="KW-0489">Methyltransferase</keyword>
<dbReference type="InterPro" id="IPR029063">
    <property type="entry name" value="SAM-dependent_MTases_sf"/>
</dbReference>
<protein>
    <recommendedName>
        <fullName evidence="3">Methyltransferase domain-containing protein</fullName>
    </recommendedName>
</protein>
<dbReference type="SUPFAM" id="SSF53335">
    <property type="entry name" value="S-adenosyl-L-methionine-dependent methyltransferases"/>
    <property type="match status" value="1"/>
</dbReference>
<dbReference type="AlphaFoldDB" id="A0A1F5K000"/>
<dbReference type="Proteomes" id="UP000176405">
    <property type="component" value="Unassembled WGS sequence"/>
</dbReference>